<sequence length="51" mass="5981">MSYTQPFIFLRLTHALPLNPINFPPSGHTLQRNLCWILTIFLPIFFNILPL</sequence>
<reference evidence="2" key="1">
    <citation type="journal article" date="2018" name="Nat. Plants">
        <title>Whole-genome landscape of Medicago truncatula symbiotic genes.</title>
        <authorList>
            <person name="Pecrix Y."/>
            <person name="Staton S.E."/>
            <person name="Sallet E."/>
            <person name="Lelandais-Briere C."/>
            <person name="Moreau S."/>
            <person name="Carrere S."/>
            <person name="Blein T."/>
            <person name="Jardinaud M.F."/>
            <person name="Latrasse D."/>
            <person name="Zouine M."/>
            <person name="Zahm M."/>
            <person name="Kreplak J."/>
            <person name="Mayjonade B."/>
            <person name="Satge C."/>
            <person name="Perez M."/>
            <person name="Cauet S."/>
            <person name="Marande W."/>
            <person name="Chantry-Darmon C."/>
            <person name="Lopez-Roques C."/>
            <person name="Bouchez O."/>
            <person name="Berard A."/>
            <person name="Debelle F."/>
            <person name="Munos S."/>
            <person name="Bendahmane A."/>
            <person name="Berges H."/>
            <person name="Niebel A."/>
            <person name="Buitink J."/>
            <person name="Frugier F."/>
            <person name="Benhamed M."/>
            <person name="Crespi M."/>
            <person name="Gouzy J."/>
            <person name="Gamas P."/>
        </authorList>
    </citation>
    <scope>NUCLEOTIDE SEQUENCE [LARGE SCALE GENOMIC DNA]</scope>
    <source>
        <strain evidence="2">cv. Jemalong A17</strain>
    </source>
</reference>
<evidence type="ECO:0000313" key="1">
    <source>
        <dbReference type="EMBL" id="RHN49914.1"/>
    </source>
</evidence>
<name>A0A396HDM8_MEDTR</name>
<dbReference type="Proteomes" id="UP000265566">
    <property type="component" value="Chromosome 6"/>
</dbReference>
<gene>
    <name evidence="1" type="ORF">MtrunA17_Chr6g0451731</name>
</gene>
<dbReference type="AlphaFoldDB" id="A0A396HDM8"/>
<comment type="caution">
    <text evidence="1">The sequence shown here is derived from an EMBL/GenBank/DDBJ whole genome shotgun (WGS) entry which is preliminary data.</text>
</comment>
<organism evidence="1 2">
    <name type="scientific">Medicago truncatula</name>
    <name type="common">Barrel medic</name>
    <name type="synonym">Medicago tribuloides</name>
    <dbReference type="NCBI Taxonomy" id="3880"/>
    <lineage>
        <taxon>Eukaryota</taxon>
        <taxon>Viridiplantae</taxon>
        <taxon>Streptophyta</taxon>
        <taxon>Embryophyta</taxon>
        <taxon>Tracheophyta</taxon>
        <taxon>Spermatophyta</taxon>
        <taxon>Magnoliopsida</taxon>
        <taxon>eudicotyledons</taxon>
        <taxon>Gunneridae</taxon>
        <taxon>Pentapetalae</taxon>
        <taxon>rosids</taxon>
        <taxon>fabids</taxon>
        <taxon>Fabales</taxon>
        <taxon>Fabaceae</taxon>
        <taxon>Papilionoideae</taxon>
        <taxon>50 kb inversion clade</taxon>
        <taxon>NPAAA clade</taxon>
        <taxon>Hologalegina</taxon>
        <taxon>IRL clade</taxon>
        <taxon>Trifolieae</taxon>
        <taxon>Medicago</taxon>
    </lineage>
</organism>
<dbReference type="Gramene" id="rna34146">
    <property type="protein sequence ID" value="RHN49914.1"/>
    <property type="gene ID" value="gene34146"/>
</dbReference>
<proteinExistence type="predicted"/>
<dbReference type="EMBL" id="PSQE01000006">
    <property type="protein sequence ID" value="RHN49914.1"/>
    <property type="molecule type" value="Genomic_DNA"/>
</dbReference>
<accession>A0A396HDM8</accession>
<protein>
    <submittedName>
        <fullName evidence="1">Uncharacterized protein</fullName>
    </submittedName>
</protein>
<evidence type="ECO:0000313" key="2">
    <source>
        <dbReference type="Proteomes" id="UP000265566"/>
    </source>
</evidence>